<dbReference type="InterPro" id="IPR011701">
    <property type="entry name" value="MFS"/>
</dbReference>
<evidence type="ECO:0000256" key="5">
    <source>
        <dbReference type="ARBA" id="ARBA00022989"/>
    </source>
</evidence>
<organism evidence="9 10">
    <name type="scientific">Chelatococcus sambhunathii</name>
    <dbReference type="NCBI Taxonomy" id="363953"/>
    <lineage>
        <taxon>Bacteria</taxon>
        <taxon>Pseudomonadati</taxon>
        <taxon>Pseudomonadota</taxon>
        <taxon>Alphaproteobacteria</taxon>
        <taxon>Hyphomicrobiales</taxon>
        <taxon>Chelatococcaceae</taxon>
        <taxon>Chelatococcus</taxon>
    </lineage>
</organism>
<feature type="transmembrane region" description="Helical" evidence="7">
    <location>
        <begin position="12"/>
        <end position="33"/>
    </location>
</feature>
<dbReference type="Proteomes" id="UP001181622">
    <property type="component" value="Unassembled WGS sequence"/>
</dbReference>
<evidence type="ECO:0000256" key="3">
    <source>
        <dbReference type="ARBA" id="ARBA00022475"/>
    </source>
</evidence>
<protein>
    <submittedName>
        <fullName evidence="9">MFS transporter</fullName>
    </submittedName>
</protein>
<feature type="domain" description="Major facilitator superfamily (MFS) profile" evidence="8">
    <location>
        <begin position="12"/>
        <end position="393"/>
    </location>
</feature>
<feature type="transmembrane region" description="Helical" evidence="7">
    <location>
        <begin position="275"/>
        <end position="296"/>
    </location>
</feature>
<feature type="transmembrane region" description="Helical" evidence="7">
    <location>
        <begin position="45"/>
        <end position="66"/>
    </location>
</feature>
<feature type="transmembrane region" description="Helical" evidence="7">
    <location>
        <begin position="78"/>
        <end position="96"/>
    </location>
</feature>
<evidence type="ECO:0000256" key="4">
    <source>
        <dbReference type="ARBA" id="ARBA00022692"/>
    </source>
</evidence>
<evidence type="ECO:0000256" key="2">
    <source>
        <dbReference type="ARBA" id="ARBA00022448"/>
    </source>
</evidence>
<keyword evidence="2" id="KW-0813">Transport</keyword>
<dbReference type="InterPro" id="IPR050171">
    <property type="entry name" value="MFS_Transporters"/>
</dbReference>
<evidence type="ECO:0000313" key="10">
    <source>
        <dbReference type="Proteomes" id="UP001181622"/>
    </source>
</evidence>
<feature type="transmembrane region" description="Helical" evidence="7">
    <location>
        <begin position="211"/>
        <end position="233"/>
    </location>
</feature>
<keyword evidence="5 7" id="KW-1133">Transmembrane helix</keyword>
<feature type="transmembrane region" description="Helical" evidence="7">
    <location>
        <begin position="102"/>
        <end position="125"/>
    </location>
</feature>
<reference evidence="9" key="1">
    <citation type="submission" date="2020-10" db="EMBL/GenBank/DDBJ databases">
        <authorList>
            <person name="Abbas A."/>
            <person name="Razzaq R."/>
            <person name="Waqas M."/>
            <person name="Abbas N."/>
            <person name="Nielsen T.K."/>
            <person name="Hansen L.H."/>
            <person name="Hussain S."/>
            <person name="Shahid M."/>
        </authorList>
    </citation>
    <scope>NUCLEOTIDE SEQUENCE</scope>
    <source>
        <strain evidence="9">S14</strain>
    </source>
</reference>
<dbReference type="InterPro" id="IPR020846">
    <property type="entry name" value="MFS_dom"/>
</dbReference>
<sequence>MDRDQLPGARRTILFVNAAHALDHFVLLIYPTAVIVVARDLELDYGALIGLATGAFVAFGLFSLPFGWMADRVGRRRLLATFFLGCGFACCGVATAGGPMAIAGWLFVLGVFSAIYHPIGSSLLVSNAVRLGRTLGWNGVWGNIGAATASGVTALIAAEFGWRAAFVVPGLACVAAGVAYLLLTPGETRPSPPAKSSGGGGEGRTSRTVTLLAIFAVAIVAGGLTFNIATIAAPKAIDERLGLDLPLGLVGSLTTLVFVFGALTQVAVGRLVDRFTLPSIFAGVSLFQPIGLGLAATTTGPLMLLGLALAMAAIYGQVVVNDAMVARYVPAAWRSRAFGIRYFLGFTASGFAAPLIAFLHGQGGFATVFACAAAFGFAIFAAAVATLITSRTRAVPAPAE</sequence>
<dbReference type="RefSeq" id="WP_309389689.1">
    <property type="nucleotide sequence ID" value="NZ_JADBEO010000009.1"/>
</dbReference>
<keyword evidence="4 7" id="KW-0812">Transmembrane</keyword>
<dbReference type="PROSITE" id="PS50850">
    <property type="entry name" value="MFS"/>
    <property type="match status" value="1"/>
</dbReference>
<dbReference type="SUPFAM" id="SSF103473">
    <property type="entry name" value="MFS general substrate transporter"/>
    <property type="match status" value="1"/>
</dbReference>
<evidence type="ECO:0000256" key="1">
    <source>
        <dbReference type="ARBA" id="ARBA00004651"/>
    </source>
</evidence>
<feature type="transmembrane region" description="Helical" evidence="7">
    <location>
        <begin position="245"/>
        <end position="263"/>
    </location>
</feature>
<dbReference type="Gene3D" id="1.20.1250.20">
    <property type="entry name" value="MFS general substrate transporter like domains"/>
    <property type="match status" value="2"/>
</dbReference>
<evidence type="ECO:0000256" key="6">
    <source>
        <dbReference type="ARBA" id="ARBA00023136"/>
    </source>
</evidence>
<feature type="transmembrane region" description="Helical" evidence="7">
    <location>
        <begin position="164"/>
        <end position="183"/>
    </location>
</feature>
<feature type="transmembrane region" description="Helical" evidence="7">
    <location>
        <begin position="137"/>
        <end position="158"/>
    </location>
</feature>
<evidence type="ECO:0000256" key="7">
    <source>
        <dbReference type="SAM" id="Phobius"/>
    </source>
</evidence>
<gene>
    <name evidence="9" type="ORF">IHQ68_05670</name>
</gene>
<keyword evidence="10" id="KW-1185">Reference proteome</keyword>
<dbReference type="EMBL" id="JADBEO010000009">
    <property type="protein sequence ID" value="MDR4306104.1"/>
    <property type="molecule type" value="Genomic_DNA"/>
</dbReference>
<dbReference type="Pfam" id="PF07690">
    <property type="entry name" value="MFS_1"/>
    <property type="match status" value="1"/>
</dbReference>
<dbReference type="InterPro" id="IPR036259">
    <property type="entry name" value="MFS_trans_sf"/>
</dbReference>
<feature type="transmembrane region" description="Helical" evidence="7">
    <location>
        <begin position="302"/>
        <end position="320"/>
    </location>
</feature>
<keyword evidence="3" id="KW-1003">Cell membrane</keyword>
<evidence type="ECO:0000313" key="9">
    <source>
        <dbReference type="EMBL" id="MDR4306104.1"/>
    </source>
</evidence>
<feature type="transmembrane region" description="Helical" evidence="7">
    <location>
        <begin position="365"/>
        <end position="388"/>
    </location>
</feature>
<dbReference type="PANTHER" id="PTHR23517:SF2">
    <property type="entry name" value="MULTIDRUG RESISTANCE PROTEIN MDTH"/>
    <property type="match status" value="1"/>
</dbReference>
<comment type="subcellular location">
    <subcellularLocation>
        <location evidence="1">Cell membrane</location>
        <topology evidence="1">Multi-pass membrane protein</topology>
    </subcellularLocation>
</comment>
<feature type="transmembrane region" description="Helical" evidence="7">
    <location>
        <begin position="340"/>
        <end position="359"/>
    </location>
</feature>
<keyword evidence="6 7" id="KW-0472">Membrane</keyword>
<comment type="caution">
    <text evidence="9">The sequence shown here is derived from an EMBL/GenBank/DDBJ whole genome shotgun (WGS) entry which is preliminary data.</text>
</comment>
<name>A0ABU1DDB3_9HYPH</name>
<evidence type="ECO:0000259" key="8">
    <source>
        <dbReference type="PROSITE" id="PS50850"/>
    </source>
</evidence>
<proteinExistence type="predicted"/>
<dbReference type="PANTHER" id="PTHR23517">
    <property type="entry name" value="RESISTANCE PROTEIN MDTM, PUTATIVE-RELATED-RELATED"/>
    <property type="match status" value="1"/>
</dbReference>
<accession>A0ABU1DDB3</accession>